<evidence type="ECO:0000259" key="2">
    <source>
        <dbReference type="Pfam" id="PF13501"/>
    </source>
</evidence>
<reference evidence="3 4" key="1">
    <citation type="submission" date="2016-10" db="EMBL/GenBank/DDBJ databases">
        <authorList>
            <person name="de Groot N.N."/>
        </authorList>
    </citation>
    <scope>NUCLEOTIDE SEQUENCE [LARGE SCALE GENOMIC DNA]</scope>
    <source>
        <strain evidence="3 4">DSM 17862</strain>
    </source>
</reference>
<dbReference type="SUPFAM" id="SSF81296">
    <property type="entry name" value="E set domains"/>
    <property type="match status" value="1"/>
</dbReference>
<sequence>MMSAFLCDRLANGAAALAQYGGGIAPVTAPDSDPFDSGMWELHRLEYLGDPPDWRADPRMRVLTPRNAEDASHVPIMVDATGLTDPVTRIVITIDYSPLPLALIFHPGRALPLLGFGVKYEIAGPIRATALADGVPARMGGAFIDAMGGGCSAPAVAHTRPDWQQGFGEMRGRLFPDSGRLRVNIRHPMDTGLADGIPAHHLTDLQLLDAQGAPIARIELRHPVEENPTLTFALPPDLALGPVRIEARDSNGYRFSGEVRA</sequence>
<dbReference type="Pfam" id="PF13501">
    <property type="entry name" value="SoxY"/>
    <property type="match status" value="1"/>
</dbReference>
<dbReference type="InterPro" id="IPR038162">
    <property type="entry name" value="SoxY_sf"/>
</dbReference>
<dbReference type="InterPro" id="IPR014756">
    <property type="entry name" value="Ig_E-set"/>
</dbReference>
<dbReference type="Gene3D" id="2.60.40.2470">
    <property type="entry name" value="SoxY domain"/>
    <property type="match status" value="1"/>
</dbReference>
<proteinExistence type="predicted"/>
<name>A0A1I0DI45_9RHOB</name>
<evidence type="ECO:0000259" key="1">
    <source>
        <dbReference type="Pfam" id="PF08770"/>
    </source>
</evidence>
<dbReference type="Pfam" id="PF08770">
    <property type="entry name" value="SoxZ"/>
    <property type="match status" value="1"/>
</dbReference>
<dbReference type="Gene3D" id="2.60.40.10">
    <property type="entry name" value="Immunoglobulins"/>
    <property type="match status" value="1"/>
</dbReference>
<keyword evidence="4" id="KW-1185">Reference proteome</keyword>
<evidence type="ECO:0000313" key="3">
    <source>
        <dbReference type="EMBL" id="SET31315.1"/>
    </source>
</evidence>
<dbReference type="AlphaFoldDB" id="A0A1I0DI45"/>
<dbReference type="InterPro" id="IPR014880">
    <property type="entry name" value="SoxZ_dom"/>
</dbReference>
<accession>A0A1I0DI45</accession>
<dbReference type="NCBIfam" id="TIGR04557">
    <property type="entry name" value="fuse_rel_SoxYZ"/>
    <property type="match status" value="1"/>
</dbReference>
<dbReference type="EMBL" id="FOHO01000004">
    <property type="protein sequence ID" value="SET31315.1"/>
    <property type="molecule type" value="Genomic_DNA"/>
</dbReference>
<gene>
    <name evidence="3" type="ORF">SAMN04489858_104132</name>
</gene>
<dbReference type="InterPro" id="IPR032711">
    <property type="entry name" value="SoxY"/>
</dbReference>
<dbReference type="Proteomes" id="UP000199180">
    <property type="component" value="Unassembled WGS sequence"/>
</dbReference>
<organism evidence="3 4">
    <name type="scientific">Paracoccus homiensis</name>
    <dbReference type="NCBI Taxonomy" id="364199"/>
    <lineage>
        <taxon>Bacteria</taxon>
        <taxon>Pseudomonadati</taxon>
        <taxon>Pseudomonadota</taxon>
        <taxon>Alphaproteobacteria</taxon>
        <taxon>Rhodobacterales</taxon>
        <taxon>Paracoccaceae</taxon>
        <taxon>Paracoccus</taxon>
    </lineage>
</organism>
<evidence type="ECO:0000313" key="4">
    <source>
        <dbReference type="Proteomes" id="UP000199180"/>
    </source>
</evidence>
<dbReference type="InterPro" id="IPR013783">
    <property type="entry name" value="Ig-like_fold"/>
</dbReference>
<feature type="domain" description="Ig-like SoxY" evidence="2">
    <location>
        <begin position="46"/>
        <end position="151"/>
    </location>
</feature>
<protein>
    <submittedName>
        <fullName evidence="3">Sulfur-oxidizing protein SoxY</fullName>
    </submittedName>
</protein>
<feature type="domain" description="Sulphur oxidation protein SoxZ" evidence="1">
    <location>
        <begin position="180"/>
        <end position="259"/>
    </location>
</feature>
<dbReference type="InterPro" id="IPR030831">
    <property type="entry name" value="Fuse-rel_SoxYZ"/>
</dbReference>
<dbReference type="STRING" id="364199.SAMN04489858_104132"/>